<protein>
    <submittedName>
        <fullName evidence="2">Uncharacterized protein DUF4239</fullName>
    </submittedName>
</protein>
<dbReference type="Proteomes" id="UP000253529">
    <property type="component" value="Unassembled WGS sequence"/>
</dbReference>
<gene>
    <name evidence="2" type="ORF">DFR50_1308</name>
</gene>
<feature type="transmembrane region" description="Helical" evidence="1">
    <location>
        <begin position="37"/>
        <end position="60"/>
    </location>
</feature>
<evidence type="ECO:0000256" key="1">
    <source>
        <dbReference type="SAM" id="Phobius"/>
    </source>
</evidence>
<sequence>MRALTRAAAIAAASFLFGVLGFGLHMAAPTAMLADAHGMIGSIAGLIGLLLALVLGLVIWTSHGVYTTQVTESLSLGPIVMQLDHAFEQLGPKGLEGRKLLQGQVRSHRERFWGEDRRRRGAISYAVSRADTRDMAECLARIAPADDGERRLVATTQSLSASMIQTQLLMARQLATPLPPILLAVVVGWSFLLFFAYGLSSAANPISLVMAALGAVAVASALLLIFELMDPYDGLFHIPPAGIDHVLAAIGVRSDAKA</sequence>
<dbReference type="InterPro" id="IPR025333">
    <property type="entry name" value="DUF4239"/>
</dbReference>
<evidence type="ECO:0000313" key="2">
    <source>
        <dbReference type="EMBL" id="RBP06451.1"/>
    </source>
</evidence>
<proteinExistence type="predicted"/>
<dbReference type="RefSeq" id="WP_113891523.1">
    <property type="nucleotide sequence ID" value="NZ_QNRK01000030.1"/>
</dbReference>
<evidence type="ECO:0000313" key="3">
    <source>
        <dbReference type="Proteomes" id="UP000253529"/>
    </source>
</evidence>
<dbReference type="AlphaFoldDB" id="A0A366EVM3"/>
<keyword evidence="1" id="KW-0812">Transmembrane</keyword>
<reference evidence="2 3" key="1">
    <citation type="submission" date="2018-06" db="EMBL/GenBank/DDBJ databases">
        <title>Genomic Encyclopedia of Type Strains, Phase IV (KMG-IV): sequencing the most valuable type-strain genomes for metagenomic binning, comparative biology and taxonomic classification.</title>
        <authorList>
            <person name="Goeker M."/>
        </authorList>
    </citation>
    <scope>NUCLEOTIDE SEQUENCE [LARGE SCALE GENOMIC DNA]</scope>
    <source>
        <strain evidence="2 3">DSM 24875</strain>
    </source>
</reference>
<feature type="transmembrane region" description="Helical" evidence="1">
    <location>
        <begin position="180"/>
        <end position="200"/>
    </location>
</feature>
<dbReference type="OrthoDB" id="4760162at2"/>
<name>A0A366EVM3_9HYPH</name>
<feature type="transmembrane region" description="Helical" evidence="1">
    <location>
        <begin position="206"/>
        <end position="226"/>
    </location>
</feature>
<keyword evidence="1" id="KW-0472">Membrane</keyword>
<keyword evidence="3" id="KW-1185">Reference proteome</keyword>
<accession>A0A366EVM3</accession>
<dbReference type="Pfam" id="PF14023">
    <property type="entry name" value="Bestrophin-like"/>
    <property type="match status" value="1"/>
</dbReference>
<keyword evidence="1" id="KW-1133">Transmembrane helix</keyword>
<organism evidence="2 3">
    <name type="scientific">Roseiarcus fermentans</name>
    <dbReference type="NCBI Taxonomy" id="1473586"/>
    <lineage>
        <taxon>Bacteria</taxon>
        <taxon>Pseudomonadati</taxon>
        <taxon>Pseudomonadota</taxon>
        <taxon>Alphaproteobacteria</taxon>
        <taxon>Hyphomicrobiales</taxon>
        <taxon>Roseiarcaceae</taxon>
        <taxon>Roseiarcus</taxon>
    </lineage>
</organism>
<comment type="caution">
    <text evidence="2">The sequence shown here is derived from an EMBL/GenBank/DDBJ whole genome shotgun (WGS) entry which is preliminary data.</text>
</comment>
<dbReference type="EMBL" id="QNRK01000030">
    <property type="protein sequence ID" value="RBP06451.1"/>
    <property type="molecule type" value="Genomic_DNA"/>
</dbReference>